<comment type="catalytic activity">
    <reaction evidence="1">
        <text>1,6-anhydro-N-acetyl-beta-muramate + ATP + H2O = N-acetyl-D-muramate 6-phosphate + ADP + H(+)</text>
        <dbReference type="Rhea" id="RHEA:24952"/>
        <dbReference type="ChEBI" id="CHEBI:15377"/>
        <dbReference type="ChEBI" id="CHEBI:15378"/>
        <dbReference type="ChEBI" id="CHEBI:30616"/>
        <dbReference type="ChEBI" id="CHEBI:58690"/>
        <dbReference type="ChEBI" id="CHEBI:58722"/>
        <dbReference type="ChEBI" id="CHEBI:456216"/>
        <dbReference type="EC" id="2.7.1.170"/>
    </reaction>
</comment>
<keyword evidence="1 2" id="KW-0808">Transferase</keyword>
<dbReference type="GO" id="GO:0016301">
    <property type="term" value="F:kinase activity"/>
    <property type="evidence" value="ECO:0007669"/>
    <property type="project" value="UniProtKB-KW"/>
</dbReference>
<evidence type="ECO:0000313" key="3">
    <source>
        <dbReference type="Proteomes" id="UP000069205"/>
    </source>
</evidence>
<name>A0A0K2G7A3_NITMO</name>
<dbReference type="PANTHER" id="PTHR30605:SF0">
    <property type="entry name" value="ANHYDRO-N-ACETYLMURAMIC ACID KINASE"/>
    <property type="match status" value="1"/>
</dbReference>
<dbReference type="AlphaFoldDB" id="A0A0K2G7A3"/>
<dbReference type="UniPathway" id="UPA00343"/>
<dbReference type="InterPro" id="IPR005338">
    <property type="entry name" value="Anhydro_N_Ac-Mur_kinase"/>
</dbReference>
<accession>A0A0K2G7A3</accession>
<gene>
    <name evidence="1 2" type="primary">anmK</name>
    <name evidence="2" type="ORF">NITMOv2_0311</name>
</gene>
<keyword evidence="3" id="KW-1185">Reference proteome</keyword>
<keyword evidence="1" id="KW-0547">Nucleotide-binding</keyword>
<organism evidence="2 3">
    <name type="scientific">Nitrospira moscoviensis</name>
    <dbReference type="NCBI Taxonomy" id="42253"/>
    <lineage>
        <taxon>Bacteria</taxon>
        <taxon>Pseudomonadati</taxon>
        <taxon>Nitrospirota</taxon>
        <taxon>Nitrospiria</taxon>
        <taxon>Nitrospirales</taxon>
        <taxon>Nitrospiraceae</taxon>
        <taxon>Nitrospira</taxon>
    </lineage>
</organism>
<dbReference type="GO" id="GO:0016773">
    <property type="term" value="F:phosphotransferase activity, alcohol group as acceptor"/>
    <property type="evidence" value="ECO:0007669"/>
    <property type="project" value="UniProtKB-UniRule"/>
</dbReference>
<dbReference type="Gene3D" id="3.30.420.40">
    <property type="match status" value="2"/>
</dbReference>
<dbReference type="KEGG" id="nmv:NITMOv2_0311"/>
<dbReference type="GO" id="GO:0009254">
    <property type="term" value="P:peptidoglycan turnover"/>
    <property type="evidence" value="ECO:0007669"/>
    <property type="project" value="UniProtKB-UniRule"/>
</dbReference>
<dbReference type="EC" id="2.7.1.170" evidence="1"/>
<feature type="binding site" evidence="1">
    <location>
        <begin position="9"/>
        <end position="16"/>
    </location>
    <ligand>
        <name>ATP</name>
        <dbReference type="ChEBI" id="CHEBI:30616"/>
    </ligand>
</feature>
<dbReference type="Pfam" id="PF03702">
    <property type="entry name" value="AnmK"/>
    <property type="match status" value="1"/>
</dbReference>
<dbReference type="GO" id="GO:0097175">
    <property type="term" value="P:1,6-anhydro-N-acetyl-beta-muramic acid catabolic process"/>
    <property type="evidence" value="ECO:0007669"/>
    <property type="project" value="UniProtKB-UniRule"/>
</dbReference>
<dbReference type="OrthoDB" id="9763949at2"/>
<evidence type="ECO:0000256" key="1">
    <source>
        <dbReference type="HAMAP-Rule" id="MF_01270"/>
    </source>
</evidence>
<dbReference type="NCBIfam" id="NF007148">
    <property type="entry name" value="PRK09585.3-2"/>
    <property type="match status" value="1"/>
</dbReference>
<sequence>MKVVGLMSGTSGDGVDAALVEIGRLKSGLHVKMLAFQPLPYPRSLQQRILAASVSGTVSELCHLNALLGEWFANAALGVIRAANVHPKDVGLIGSHGQTVHHLPHGIKDAGVGAIRSTLQIAEPAVIAERTGITTVADFRPRDIAAGGQGAPLTPAVHALLFRHPKRARLIVNLGGISNVTYLPPGSGYAGLVAFDTGPANMVLDGLIARMTNGRSSMDRDGRLAGRGRVDGRLLAKLLAHPYLSQVPPKSTGREAFGAKMIDELAALQQTRNLSIEDLLATCSRWTAEAVGTARRWIGGRIDEVLVGGGGVRNRAIMGYLADVFAPLPVTTVETHGWDSKALEAVAFAILGYQTAMEQCGNVPAVTGADHPVLLGCIVPSGPGWMARLRNGGRAPRR</sequence>
<dbReference type="CDD" id="cd24050">
    <property type="entry name" value="ASKHA_NBD_ANMK"/>
    <property type="match status" value="1"/>
</dbReference>
<comment type="pathway">
    <text evidence="1">Cell wall biogenesis; peptidoglycan recycling.</text>
</comment>
<dbReference type="GO" id="GO:0006040">
    <property type="term" value="P:amino sugar metabolic process"/>
    <property type="evidence" value="ECO:0007669"/>
    <property type="project" value="InterPro"/>
</dbReference>
<comment type="pathway">
    <text evidence="1">Amino-sugar metabolism; 1,6-anhydro-N-acetylmuramate degradation.</text>
</comment>
<dbReference type="PANTHER" id="PTHR30605">
    <property type="entry name" value="ANHYDRO-N-ACETYLMURAMIC ACID KINASE"/>
    <property type="match status" value="1"/>
</dbReference>
<dbReference type="SUPFAM" id="SSF53067">
    <property type="entry name" value="Actin-like ATPase domain"/>
    <property type="match status" value="1"/>
</dbReference>
<dbReference type="GO" id="GO:0005524">
    <property type="term" value="F:ATP binding"/>
    <property type="evidence" value="ECO:0007669"/>
    <property type="project" value="UniProtKB-UniRule"/>
</dbReference>
<evidence type="ECO:0000313" key="2">
    <source>
        <dbReference type="EMBL" id="ALA56749.1"/>
    </source>
</evidence>
<comment type="function">
    <text evidence="1">Catalyzes the specific phosphorylation of 1,6-anhydro-N-acetylmuramic acid (anhMurNAc) with the simultaneous cleavage of the 1,6-anhydro ring, generating MurNAc-6-P. Is required for the utilization of anhMurNAc either imported from the medium or derived from its own cell wall murein, and thus plays a role in cell wall recycling.</text>
</comment>
<dbReference type="STRING" id="42253.NITMOv2_0311"/>
<comment type="similarity">
    <text evidence="1">Belongs to the anhydro-N-acetylmuramic acid kinase family.</text>
</comment>
<dbReference type="PATRIC" id="fig|42253.5.peg.299"/>
<keyword evidence="1" id="KW-0067">ATP-binding</keyword>
<dbReference type="RefSeq" id="WP_053378189.1">
    <property type="nucleotide sequence ID" value="NZ_CP011801.1"/>
</dbReference>
<proteinExistence type="inferred from homology"/>
<protein>
    <recommendedName>
        <fullName evidence="1">Anhydro-N-acetylmuramic acid kinase</fullName>
        <ecNumber evidence="1">2.7.1.170</ecNumber>
    </recommendedName>
    <alternativeName>
        <fullName evidence="1">AnhMurNAc kinase</fullName>
    </alternativeName>
</protein>
<reference evidence="2 3" key="1">
    <citation type="journal article" date="2015" name="Proc. Natl. Acad. Sci. U.S.A.">
        <title>Expanded metabolic versatility of ubiquitous nitrite-oxidizing bacteria from the genus Nitrospira.</title>
        <authorList>
            <person name="Koch H."/>
            <person name="Lucker S."/>
            <person name="Albertsen M."/>
            <person name="Kitzinger K."/>
            <person name="Herbold C."/>
            <person name="Spieck E."/>
            <person name="Nielsen P.H."/>
            <person name="Wagner M."/>
            <person name="Daims H."/>
        </authorList>
    </citation>
    <scope>NUCLEOTIDE SEQUENCE [LARGE SCALE GENOMIC DNA]</scope>
    <source>
        <strain evidence="2 3">NSP M-1</strain>
    </source>
</reference>
<dbReference type="Proteomes" id="UP000069205">
    <property type="component" value="Chromosome"/>
</dbReference>
<keyword evidence="1" id="KW-0119">Carbohydrate metabolism</keyword>
<dbReference type="UniPathway" id="UPA00544"/>
<keyword evidence="1 2" id="KW-0418">Kinase</keyword>
<dbReference type="EMBL" id="CP011801">
    <property type="protein sequence ID" value="ALA56749.1"/>
    <property type="molecule type" value="Genomic_DNA"/>
</dbReference>
<dbReference type="InterPro" id="IPR043129">
    <property type="entry name" value="ATPase_NBD"/>
</dbReference>
<dbReference type="HAMAP" id="MF_01270">
    <property type="entry name" value="AnhMurNAc_kinase"/>
    <property type="match status" value="1"/>
</dbReference>